<comment type="domain">
    <text evidence="1">The RNA-interacting domain 2 (RD2) is essential for both interaction with the CR4-CR5 domain of TERC and for DNA synthesis.</text>
</comment>
<dbReference type="GO" id="GO:0070034">
    <property type="term" value="F:telomerase RNA binding"/>
    <property type="evidence" value="ECO:0007669"/>
    <property type="project" value="TreeGrafter"/>
</dbReference>
<dbReference type="GO" id="GO:0003720">
    <property type="term" value="F:telomerase activity"/>
    <property type="evidence" value="ECO:0007669"/>
    <property type="project" value="InterPro"/>
</dbReference>
<dbReference type="GO" id="GO:0046872">
    <property type="term" value="F:metal ion binding"/>
    <property type="evidence" value="ECO:0007669"/>
    <property type="project" value="UniProtKB-KW"/>
</dbReference>
<keyword evidence="1" id="KW-0479">Metal-binding</keyword>
<keyword evidence="1" id="KW-0539">Nucleus</keyword>
<organism evidence="2 3">
    <name type="scientific">Eschrichtius robustus</name>
    <name type="common">California gray whale</name>
    <name type="synonym">Eschrichtius gibbosus</name>
    <dbReference type="NCBI Taxonomy" id="9764"/>
    <lineage>
        <taxon>Eukaryota</taxon>
        <taxon>Metazoa</taxon>
        <taxon>Chordata</taxon>
        <taxon>Craniata</taxon>
        <taxon>Vertebrata</taxon>
        <taxon>Euteleostomi</taxon>
        <taxon>Mammalia</taxon>
        <taxon>Eutheria</taxon>
        <taxon>Laurasiatheria</taxon>
        <taxon>Artiodactyla</taxon>
        <taxon>Whippomorpha</taxon>
        <taxon>Cetacea</taxon>
        <taxon>Mysticeti</taxon>
        <taxon>Eschrichtiidae</taxon>
        <taxon>Eschrichtius</taxon>
    </lineage>
</organism>
<keyword evidence="1" id="KW-0808">Transferase</keyword>
<keyword evidence="1" id="KW-0695">RNA-directed DNA polymerase</keyword>
<keyword evidence="3" id="KW-1185">Reference proteome</keyword>
<evidence type="ECO:0000313" key="2">
    <source>
        <dbReference type="EMBL" id="KAJ8791130.1"/>
    </source>
</evidence>
<dbReference type="GO" id="GO:0042162">
    <property type="term" value="F:telomeric DNA binding"/>
    <property type="evidence" value="ECO:0007669"/>
    <property type="project" value="TreeGrafter"/>
</dbReference>
<proteinExistence type="inferred from homology"/>
<comment type="function">
    <text evidence="1">Telomerase is a ribonucleoprotein enzyme essential for the replication of chromosome termini in most eukaryotes. Active in progenitor and cancer cells. Inactive, or very low activity, in normal somatic cells. Catalytic component of the teleromerase holoenzyme complex whose main activity is the elongation of telomeres by acting as a reverse transcriptase that adds simple sequence repeats to chromosome ends by copying a template sequence within the RNA component of the enzyme. Catalyzes the RNA-dependent extension of 3'-chromosomal termini with the 6-nucleotide telomeric repeat unit, 5'-TTAGGG-3'. The catalytic cycle involves primer binding, primer extension and release of product once the template boundary has been reached or nascent product translocation followed by further extension. More active on substrates containing 2 or 3 telomeric repeats. Telomerase activity is regulated by a number of factors including telomerase complex-associated proteins, chaperones and polypeptide modifiers. Modulates Wnt signaling. Plays important roles in aging and antiapoptosis.</text>
</comment>
<dbReference type="PANTHER" id="PTHR12066">
    <property type="entry name" value="TELOMERASE REVERSE TRANSCRIPTASE"/>
    <property type="match status" value="1"/>
</dbReference>
<comment type="caution">
    <text evidence="2">The sequence shown here is derived from an EMBL/GenBank/DDBJ whole genome shotgun (WGS) entry which is preliminary data.</text>
</comment>
<comment type="catalytic activity">
    <reaction evidence="1">
        <text>DNA(n) + a 2'-deoxyribonucleoside 5'-triphosphate = DNA(n+1) + diphosphate</text>
        <dbReference type="Rhea" id="RHEA:22508"/>
        <dbReference type="Rhea" id="RHEA-COMP:17339"/>
        <dbReference type="Rhea" id="RHEA-COMP:17340"/>
        <dbReference type="ChEBI" id="CHEBI:33019"/>
        <dbReference type="ChEBI" id="CHEBI:61560"/>
        <dbReference type="ChEBI" id="CHEBI:173112"/>
        <dbReference type="EC" id="2.7.7.49"/>
    </reaction>
</comment>
<dbReference type="GO" id="GO:0000781">
    <property type="term" value="C:chromosome, telomeric region"/>
    <property type="evidence" value="ECO:0007669"/>
    <property type="project" value="UniProtKB-SubCell"/>
</dbReference>
<evidence type="ECO:0000256" key="1">
    <source>
        <dbReference type="RuleBase" id="RU365061"/>
    </source>
</evidence>
<comment type="subcellular location">
    <subcellularLocation>
        <location evidence="1">Nucleus</location>
        <location evidence="1">Nucleolus</location>
    </subcellularLocation>
    <subcellularLocation>
        <location evidence="1">Nucleus</location>
        <location evidence="1">Nucleoplasm</location>
    </subcellularLocation>
    <subcellularLocation>
        <location evidence="1">Nucleus</location>
    </subcellularLocation>
    <subcellularLocation>
        <location evidence="1">Chromosome</location>
        <location evidence="1">Telomere</location>
    </subcellularLocation>
    <subcellularLocation>
        <location evidence="1">Cytoplasm</location>
    </subcellularLocation>
    <subcellularLocation>
        <location evidence="1">Nucleus</location>
        <location evidence="1">PML body</location>
    </subcellularLocation>
    <text evidence="1">Shuttling between nuclear and cytoplasm depends on cell cycle, phosphorylation states, transformation and DNA damage. Diffuse localization in the nucleoplasm. Enriched in nucleoli of certain cell types. Translocated to the cytoplasm via nuclear pores in a CRM1/RAN-dependent manner involving oxidative stress-mediated phosphorylation at Tyr. Dephosphorylation at this site by SHP2 retains TERT in the nucleus. Translocated to the nucleus by phosphorylation by AKT.</text>
</comment>
<dbReference type="AlphaFoldDB" id="A0AB34HJZ6"/>
<sequence length="275" mass="30131">MLPKRFQRGCRRCRGALAAVLAVPKDQGCSLQPGCPVSTFTDLQPYMRQFVEHLQATGLLRDAVVIEQSCSLNEAGGSLFKLFLRLVHNHVVRIGGRSYVQCQGVPQGSILSTLLCSFCYGDMENELFPGIQRDGRWSAGLKRGVNVAFCVAGASDQRQAHALFGPRTTDGTCVRTPVLPTHLRISGECHAVRPRGSESPECRCFLLSLAWPSGRRCHPQEHSSGSGAESAEAPWRFRARDALVVDRAEAVRCVPRGTEEKRPARLTCGFPAENI</sequence>
<dbReference type="GO" id="GO:0000333">
    <property type="term" value="C:telomerase catalytic core complex"/>
    <property type="evidence" value="ECO:0007669"/>
    <property type="project" value="TreeGrafter"/>
</dbReference>
<comment type="similarity">
    <text evidence="1">Belongs to the reverse transcriptase family. Telomerase subfamily.</text>
</comment>
<name>A0AB34HJZ6_ESCRO</name>
<dbReference type="EMBL" id="JAIQCJ010001309">
    <property type="protein sequence ID" value="KAJ8791130.1"/>
    <property type="molecule type" value="Genomic_DNA"/>
</dbReference>
<dbReference type="InterPro" id="IPR003545">
    <property type="entry name" value="Telomerase_RT"/>
</dbReference>
<dbReference type="GO" id="GO:0016605">
    <property type="term" value="C:PML body"/>
    <property type="evidence" value="ECO:0007669"/>
    <property type="project" value="UniProtKB-SubCell"/>
</dbReference>
<dbReference type="GO" id="GO:0005730">
    <property type="term" value="C:nucleolus"/>
    <property type="evidence" value="ECO:0007669"/>
    <property type="project" value="UniProtKB-SubCell"/>
</dbReference>
<dbReference type="Proteomes" id="UP001159641">
    <property type="component" value="Unassembled WGS sequence"/>
</dbReference>
<dbReference type="GO" id="GO:0007004">
    <property type="term" value="P:telomere maintenance via telomerase"/>
    <property type="evidence" value="ECO:0007669"/>
    <property type="project" value="TreeGrafter"/>
</dbReference>
<dbReference type="EC" id="2.7.7.49" evidence="1"/>
<reference evidence="2 3" key="1">
    <citation type="submission" date="2022-11" db="EMBL/GenBank/DDBJ databases">
        <title>Whole genome sequence of Eschrichtius robustus ER-17-0199.</title>
        <authorList>
            <person name="Bruniche-Olsen A."/>
            <person name="Black A.N."/>
            <person name="Fields C.J."/>
            <person name="Walden K."/>
            <person name="Dewoody J.A."/>
        </authorList>
    </citation>
    <scope>NUCLEOTIDE SEQUENCE [LARGE SCALE GENOMIC DNA]</scope>
    <source>
        <strain evidence="2">ER-17-0199</strain>
        <tissue evidence="2">Blubber</tissue>
    </source>
</reference>
<dbReference type="GO" id="GO:0005737">
    <property type="term" value="C:cytoplasm"/>
    <property type="evidence" value="ECO:0007669"/>
    <property type="project" value="UniProtKB-SubCell"/>
</dbReference>
<protein>
    <recommendedName>
        <fullName evidence="1">Telomerase reverse transcriptase</fullName>
        <ecNumber evidence="1">2.7.7.49</ecNumber>
    </recommendedName>
    <alternativeName>
        <fullName evidence="1">Telomerase catalytic subunit</fullName>
    </alternativeName>
</protein>
<dbReference type="PANTHER" id="PTHR12066:SF0">
    <property type="entry name" value="TELOMERASE REVERSE TRANSCRIPTASE"/>
    <property type="match status" value="1"/>
</dbReference>
<keyword evidence="1" id="KW-0779">Telomere</keyword>
<comment type="domain">
    <text evidence="1">The primer grip sequence in the RT domain is required for telomerase activity and for stable association with short telomeric primers.</text>
</comment>
<evidence type="ECO:0000313" key="3">
    <source>
        <dbReference type="Proteomes" id="UP001159641"/>
    </source>
</evidence>
<comment type="domain">
    <text evidence="1">The RNA-interacting domain 1 (RD1)/N-terminal extension (NTE) is required for interaction with the pseudoknot-template domain of each of TERC dimers. It contains anchor sites that bind primer nucleotides upstream of the RNA-DNA hybrid and is thus an essential determinant of repeat addition processivity.</text>
</comment>
<keyword evidence="1" id="KW-0158">Chromosome</keyword>
<gene>
    <name evidence="2" type="ORF">J1605_020800</name>
</gene>
<accession>A0AB34HJZ6</accession>
<keyword evidence="1" id="KW-0548">Nucleotidyltransferase</keyword>
<keyword evidence="1" id="KW-0460">Magnesium</keyword>